<dbReference type="PROSITE" id="PS51352">
    <property type="entry name" value="THIOREDOXIN_2"/>
    <property type="match status" value="1"/>
</dbReference>
<dbReference type="InterPro" id="IPR013766">
    <property type="entry name" value="Thioredoxin_domain"/>
</dbReference>
<evidence type="ECO:0000313" key="7">
    <source>
        <dbReference type="EMBL" id="KRG21463.1"/>
    </source>
</evidence>
<dbReference type="AlphaFoldDB" id="A0A0Q9YXK3"/>
<dbReference type="InterPro" id="IPR036249">
    <property type="entry name" value="Thioredoxin-like_sf"/>
</dbReference>
<evidence type="ECO:0000313" key="9">
    <source>
        <dbReference type="Proteomes" id="UP000051497"/>
    </source>
</evidence>
<keyword evidence="2" id="KW-0201">Cytochrome c-type biogenesis</keyword>
<dbReference type="Pfam" id="PF08534">
    <property type="entry name" value="Redoxin"/>
    <property type="match status" value="1"/>
</dbReference>
<dbReference type="STRING" id="295108.HT99x_01215"/>
<gene>
    <name evidence="7" type="primary">dsbE</name>
    <name evidence="8" type="ORF">HT99x_008100</name>
    <name evidence="7" type="ORF">HT99x_01215</name>
</gene>
<proteinExistence type="predicted"/>
<evidence type="ECO:0000256" key="1">
    <source>
        <dbReference type="ARBA" id="ARBA00004196"/>
    </source>
</evidence>
<name>A0A0Q9YXK3_9GAMM</name>
<dbReference type="InterPro" id="IPR050553">
    <property type="entry name" value="Thioredoxin_ResA/DsbE_sf"/>
</dbReference>
<accession>A0A0Q9YXK3</accession>
<evidence type="ECO:0000256" key="3">
    <source>
        <dbReference type="ARBA" id="ARBA00023157"/>
    </source>
</evidence>
<dbReference type="Gene3D" id="3.40.30.10">
    <property type="entry name" value="Glutaredoxin"/>
    <property type="match status" value="1"/>
</dbReference>
<keyword evidence="5" id="KW-1133">Transmembrane helix</keyword>
<dbReference type="Proteomes" id="UP000051497">
    <property type="component" value="Unassembled WGS sequence"/>
</dbReference>
<protein>
    <submittedName>
        <fullName evidence="8">Redoxin family protein</fullName>
    </submittedName>
    <submittedName>
        <fullName evidence="7">Thiol:disulfide interchange protein DsbE</fullName>
    </submittedName>
</protein>
<dbReference type="OrthoDB" id="9799347at2"/>
<dbReference type="PANTHER" id="PTHR42852">
    <property type="entry name" value="THIOL:DISULFIDE INTERCHANGE PROTEIN DSBE"/>
    <property type="match status" value="1"/>
</dbReference>
<dbReference type="GO" id="GO:0016491">
    <property type="term" value="F:oxidoreductase activity"/>
    <property type="evidence" value="ECO:0007669"/>
    <property type="project" value="InterPro"/>
</dbReference>
<dbReference type="EMBL" id="LKAJ01000004">
    <property type="protein sequence ID" value="KRG21463.1"/>
    <property type="molecule type" value="Genomic_DNA"/>
</dbReference>
<keyword evidence="4" id="KW-0676">Redox-active center</keyword>
<feature type="domain" description="Thioredoxin" evidence="6">
    <location>
        <begin position="42"/>
        <end position="184"/>
    </location>
</feature>
<keyword evidence="5" id="KW-0472">Membrane</keyword>
<reference evidence="8" key="2">
    <citation type="journal article" date="2016" name="Genome Announc.">
        <title>Draft Genome Sequences of Two Novel Amoeba-Resistant Intranuclear Bacteria, 'Candidatus Berkiella cookevillensis' and 'Candidatus Berkiella aquae'.</title>
        <authorList>
            <person name="Mehari Y.T."/>
            <person name="Arivett B.A."/>
            <person name="Farone A.L."/>
            <person name="Gunderson J.H."/>
            <person name="Farone M.B."/>
        </authorList>
    </citation>
    <scope>NUCLEOTIDE SEQUENCE</scope>
    <source>
        <strain evidence="8">HT99</strain>
    </source>
</reference>
<evidence type="ECO:0000256" key="2">
    <source>
        <dbReference type="ARBA" id="ARBA00022748"/>
    </source>
</evidence>
<comment type="subcellular location">
    <subcellularLocation>
        <location evidence="1">Cell envelope</location>
    </subcellularLocation>
</comment>
<reference evidence="7" key="1">
    <citation type="submission" date="2015-09" db="EMBL/GenBank/DDBJ databases">
        <title>Draft Genome Sequences of Two Novel Amoeba-resistant Intranuclear Bacteria, Candidatus Berkiella cookevillensis and Candidatus Berkiella aquae.</title>
        <authorList>
            <person name="Mehari Y.T."/>
            <person name="Arivett B.A."/>
            <person name="Farone A.L."/>
            <person name="Gunderson J.H."/>
            <person name="Farone M.B."/>
        </authorList>
    </citation>
    <scope>NUCLEOTIDE SEQUENCE [LARGE SCALE GENOMIC DNA]</scope>
    <source>
        <strain evidence="7">HT99</strain>
    </source>
</reference>
<dbReference type="GO" id="GO:0017004">
    <property type="term" value="P:cytochrome complex assembly"/>
    <property type="evidence" value="ECO:0007669"/>
    <property type="project" value="UniProtKB-KW"/>
</dbReference>
<evidence type="ECO:0000256" key="4">
    <source>
        <dbReference type="ARBA" id="ARBA00023284"/>
    </source>
</evidence>
<comment type="caution">
    <text evidence="7">The sequence shown here is derived from an EMBL/GenBank/DDBJ whole genome shotgun (WGS) entry which is preliminary data.</text>
</comment>
<organism evidence="7">
    <name type="scientific">Candidatus Berkiella aquae</name>
    <dbReference type="NCBI Taxonomy" id="295108"/>
    <lineage>
        <taxon>Bacteria</taxon>
        <taxon>Pseudomonadati</taxon>
        <taxon>Pseudomonadota</taxon>
        <taxon>Gammaproteobacteria</taxon>
        <taxon>Candidatus Berkiellales</taxon>
        <taxon>Candidatus Berkiellaceae</taxon>
        <taxon>Candidatus Berkiella</taxon>
    </lineage>
</organism>
<keyword evidence="3" id="KW-1015">Disulfide bond</keyword>
<dbReference type="SUPFAM" id="SSF52833">
    <property type="entry name" value="Thioredoxin-like"/>
    <property type="match status" value="1"/>
</dbReference>
<keyword evidence="9" id="KW-1185">Reference proteome</keyword>
<feature type="transmembrane region" description="Helical" evidence="5">
    <location>
        <begin position="7"/>
        <end position="28"/>
    </location>
</feature>
<reference evidence="8" key="3">
    <citation type="submission" date="2021-06" db="EMBL/GenBank/DDBJ databases">
        <title>Genomic Description and Analysis of Intracellular Bacteria, Candidatus Berkiella cookevillensis and Candidatus Berkiella aquae.</title>
        <authorList>
            <person name="Kidane D.T."/>
            <person name="Mehari Y.T."/>
            <person name="Rice F.C."/>
            <person name="Arivett B.A."/>
            <person name="Farone A.L."/>
            <person name="Berk S.G."/>
            <person name="Farone M.B."/>
        </authorList>
    </citation>
    <scope>NUCLEOTIDE SEQUENCE</scope>
    <source>
        <strain evidence="8">HT99</strain>
    </source>
</reference>
<keyword evidence="5" id="KW-0812">Transmembrane</keyword>
<evidence type="ECO:0000256" key="5">
    <source>
        <dbReference type="SAM" id="Phobius"/>
    </source>
</evidence>
<dbReference type="EMBL" id="LKAJ02000001">
    <property type="protein sequence ID" value="MCS5711395.1"/>
    <property type="molecule type" value="Genomic_DNA"/>
</dbReference>
<evidence type="ECO:0000259" key="6">
    <source>
        <dbReference type="PROSITE" id="PS51352"/>
    </source>
</evidence>
<dbReference type="InterPro" id="IPR013740">
    <property type="entry name" value="Redoxin"/>
</dbReference>
<evidence type="ECO:0000313" key="8">
    <source>
        <dbReference type="EMBL" id="MCS5711395.1"/>
    </source>
</evidence>
<dbReference type="RefSeq" id="WP_083482831.1">
    <property type="nucleotide sequence ID" value="NZ_LKAJ02000001.1"/>
</dbReference>
<sequence>MSNHRRFPITFWQATIAALVGVLLWFLWKGLFVSKETILVDSQMGHAFPNFTLPTVNDAEKTVTLKDLRGKPHIVHIFASWCGVCVDEHNTWMNINKKIPYPIIGVVYRDEIEPVKALLEKKGDPYSMVLNDEEGKLGLDLGLVGVPETYVLDSKGNIRLHQLGALSMQQFDAEILPLLDKLKQDAA</sequence>
<dbReference type="PANTHER" id="PTHR42852:SF6">
    <property type="entry name" value="THIOL:DISULFIDE INTERCHANGE PROTEIN DSBE"/>
    <property type="match status" value="1"/>
</dbReference>
<dbReference type="GO" id="GO:0030313">
    <property type="term" value="C:cell envelope"/>
    <property type="evidence" value="ECO:0007669"/>
    <property type="project" value="UniProtKB-SubCell"/>
</dbReference>